<dbReference type="AlphaFoldDB" id="A0A1T4ZWA0"/>
<dbReference type="Pfam" id="PF00528">
    <property type="entry name" value="BPD_transp_1"/>
    <property type="match status" value="1"/>
</dbReference>
<evidence type="ECO:0000256" key="6">
    <source>
        <dbReference type="ARBA" id="ARBA00022989"/>
    </source>
</evidence>
<keyword evidence="7 8" id="KW-0472">Membrane</keyword>
<dbReference type="EMBL" id="FUYN01000001">
    <property type="protein sequence ID" value="SKB26988.1"/>
    <property type="molecule type" value="Genomic_DNA"/>
</dbReference>
<feature type="transmembrane region" description="Helical" evidence="8">
    <location>
        <begin position="248"/>
        <end position="267"/>
    </location>
</feature>
<evidence type="ECO:0000256" key="2">
    <source>
        <dbReference type="ARBA" id="ARBA00007069"/>
    </source>
</evidence>
<feature type="transmembrane region" description="Helical" evidence="8">
    <location>
        <begin position="12"/>
        <end position="31"/>
    </location>
</feature>
<feature type="transmembrane region" description="Helical" evidence="8">
    <location>
        <begin position="190"/>
        <end position="212"/>
    </location>
</feature>
<dbReference type="OrthoDB" id="9807047at2"/>
<evidence type="ECO:0000259" key="9">
    <source>
        <dbReference type="PROSITE" id="PS50928"/>
    </source>
</evidence>
<gene>
    <name evidence="10" type="ORF">SAMN02745120_0471</name>
</gene>
<name>A0A1T4ZWA0_9FIRM</name>
<evidence type="ECO:0000256" key="3">
    <source>
        <dbReference type="ARBA" id="ARBA00022448"/>
    </source>
</evidence>
<comment type="subcellular location">
    <subcellularLocation>
        <location evidence="1 8">Cell membrane</location>
        <topology evidence="1 8">Multi-pass membrane protein</topology>
    </subcellularLocation>
</comment>
<comment type="similarity">
    <text evidence="2">Belongs to the binding-protein-dependent transport system permease family. CysTW subfamily.</text>
</comment>
<keyword evidence="6 8" id="KW-1133">Transmembrane helix</keyword>
<keyword evidence="11" id="KW-1185">Reference proteome</keyword>
<evidence type="ECO:0000256" key="7">
    <source>
        <dbReference type="ARBA" id="ARBA00023136"/>
    </source>
</evidence>
<dbReference type="SUPFAM" id="SSF161098">
    <property type="entry name" value="MetI-like"/>
    <property type="match status" value="1"/>
</dbReference>
<evidence type="ECO:0000256" key="4">
    <source>
        <dbReference type="ARBA" id="ARBA00022475"/>
    </source>
</evidence>
<dbReference type="Proteomes" id="UP000243406">
    <property type="component" value="Unassembled WGS sequence"/>
</dbReference>
<evidence type="ECO:0000313" key="11">
    <source>
        <dbReference type="Proteomes" id="UP000243406"/>
    </source>
</evidence>
<dbReference type="CDD" id="cd06261">
    <property type="entry name" value="TM_PBP2"/>
    <property type="match status" value="1"/>
</dbReference>
<dbReference type="PROSITE" id="PS50928">
    <property type="entry name" value="ABC_TM1"/>
    <property type="match status" value="1"/>
</dbReference>
<evidence type="ECO:0000256" key="1">
    <source>
        <dbReference type="ARBA" id="ARBA00004651"/>
    </source>
</evidence>
<sequence>MNKKNILAVPYVLWAILFTIVPLFIVLLYSFTKRDAFGGMIFSLTFENYKMFFEPIYLNVLWRSLRLSLYSTIACFVVGYPMAYIISKSDIKKQSLMIMLFILPLWTNFLLRTYAWMVVLREQGALNELLLLLGIIDEPLQLLYTNGAVIMGMVYNFLPFMVLPIYSVLSKIDKSLLEAAQDLGANSFSTFIKVIFPLSFPGVASGVLMVFMPAISTFVISDLLGGGQTILLGNLIQNQFMMARNWQFGSAISMIMMVMIVLSMGYLTKHSSKEGGTGLW</sequence>
<feature type="transmembrane region" description="Helical" evidence="8">
    <location>
        <begin position="98"/>
        <end position="119"/>
    </location>
</feature>
<dbReference type="RefSeq" id="WP_079588455.1">
    <property type="nucleotide sequence ID" value="NZ_FUYN01000001.1"/>
</dbReference>
<feature type="transmembrane region" description="Helical" evidence="8">
    <location>
        <begin position="218"/>
        <end position="236"/>
    </location>
</feature>
<proteinExistence type="inferred from homology"/>
<feature type="transmembrane region" description="Helical" evidence="8">
    <location>
        <begin position="67"/>
        <end position="86"/>
    </location>
</feature>
<accession>A0A1T4ZWA0</accession>
<dbReference type="PANTHER" id="PTHR42929:SF1">
    <property type="entry name" value="INNER MEMBRANE ABC TRANSPORTER PERMEASE PROTEIN YDCU-RELATED"/>
    <property type="match status" value="1"/>
</dbReference>
<dbReference type="GO" id="GO:0005886">
    <property type="term" value="C:plasma membrane"/>
    <property type="evidence" value="ECO:0007669"/>
    <property type="project" value="UniProtKB-SubCell"/>
</dbReference>
<feature type="domain" description="ABC transmembrane type-1" evidence="9">
    <location>
        <begin position="61"/>
        <end position="267"/>
    </location>
</feature>
<evidence type="ECO:0000256" key="8">
    <source>
        <dbReference type="RuleBase" id="RU363032"/>
    </source>
</evidence>
<evidence type="ECO:0000313" key="10">
    <source>
        <dbReference type="EMBL" id="SKB26988.1"/>
    </source>
</evidence>
<organism evidence="10 11">
    <name type="scientific">Acetoanaerobium noterae</name>
    <dbReference type="NCBI Taxonomy" id="745369"/>
    <lineage>
        <taxon>Bacteria</taxon>
        <taxon>Bacillati</taxon>
        <taxon>Bacillota</taxon>
        <taxon>Clostridia</taxon>
        <taxon>Peptostreptococcales</taxon>
        <taxon>Filifactoraceae</taxon>
        <taxon>Acetoanaerobium</taxon>
    </lineage>
</organism>
<evidence type="ECO:0000256" key="5">
    <source>
        <dbReference type="ARBA" id="ARBA00022692"/>
    </source>
</evidence>
<keyword evidence="4" id="KW-1003">Cell membrane</keyword>
<reference evidence="11" key="1">
    <citation type="submission" date="2017-02" db="EMBL/GenBank/DDBJ databases">
        <authorList>
            <person name="Varghese N."/>
            <person name="Submissions S."/>
        </authorList>
    </citation>
    <scope>NUCLEOTIDE SEQUENCE [LARGE SCALE GENOMIC DNA]</scope>
    <source>
        <strain evidence="11">ATCC 35199</strain>
    </source>
</reference>
<dbReference type="Gene3D" id="1.10.3720.10">
    <property type="entry name" value="MetI-like"/>
    <property type="match status" value="1"/>
</dbReference>
<protein>
    <submittedName>
        <fullName evidence="10">Spermidine/putrescine transport system permease protein</fullName>
    </submittedName>
</protein>
<dbReference type="PANTHER" id="PTHR42929">
    <property type="entry name" value="INNER MEMBRANE ABC TRANSPORTER PERMEASE PROTEIN YDCU-RELATED-RELATED"/>
    <property type="match status" value="1"/>
</dbReference>
<feature type="transmembrane region" description="Helical" evidence="8">
    <location>
        <begin position="148"/>
        <end position="169"/>
    </location>
</feature>
<dbReference type="GO" id="GO:0055085">
    <property type="term" value="P:transmembrane transport"/>
    <property type="evidence" value="ECO:0007669"/>
    <property type="project" value="InterPro"/>
</dbReference>
<keyword evidence="5 8" id="KW-0812">Transmembrane</keyword>
<keyword evidence="3 8" id="KW-0813">Transport</keyword>
<dbReference type="InterPro" id="IPR035906">
    <property type="entry name" value="MetI-like_sf"/>
</dbReference>
<dbReference type="InterPro" id="IPR000515">
    <property type="entry name" value="MetI-like"/>
</dbReference>